<dbReference type="InterPro" id="IPR019185">
    <property type="entry name" value="Integral_membrane_SYS1-rel"/>
</dbReference>
<evidence type="ECO:0000313" key="10">
    <source>
        <dbReference type="Proteomes" id="UP001497623"/>
    </source>
</evidence>
<evidence type="ECO:0000256" key="6">
    <source>
        <dbReference type="ARBA" id="ARBA00022989"/>
    </source>
</evidence>
<evidence type="ECO:0000256" key="5">
    <source>
        <dbReference type="ARBA" id="ARBA00022927"/>
    </source>
</evidence>
<dbReference type="Proteomes" id="UP001497623">
    <property type="component" value="Unassembled WGS sequence"/>
</dbReference>
<evidence type="ECO:0000256" key="2">
    <source>
        <dbReference type="ARBA" id="ARBA00008160"/>
    </source>
</evidence>
<evidence type="ECO:0000256" key="8">
    <source>
        <dbReference type="ARBA" id="ARBA00023136"/>
    </source>
</evidence>
<dbReference type="GO" id="GO:0034067">
    <property type="term" value="P:protein localization to Golgi apparatus"/>
    <property type="evidence" value="ECO:0007669"/>
    <property type="project" value="TreeGrafter"/>
</dbReference>
<accession>A0AAV2SAM3</accession>
<dbReference type="EMBL" id="CAXKWB010053057">
    <property type="protein sequence ID" value="CAL4173787.1"/>
    <property type="molecule type" value="Genomic_DNA"/>
</dbReference>
<organism evidence="9 10">
    <name type="scientific">Meganyctiphanes norvegica</name>
    <name type="common">Northern krill</name>
    <name type="synonym">Thysanopoda norvegica</name>
    <dbReference type="NCBI Taxonomy" id="48144"/>
    <lineage>
        <taxon>Eukaryota</taxon>
        <taxon>Metazoa</taxon>
        <taxon>Ecdysozoa</taxon>
        <taxon>Arthropoda</taxon>
        <taxon>Crustacea</taxon>
        <taxon>Multicrustacea</taxon>
        <taxon>Malacostraca</taxon>
        <taxon>Eumalacostraca</taxon>
        <taxon>Eucarida</taxon>
        <taxon>Euphausiacea</taxon>
        <taxon>Euphausiidae</taxon>
        <taxon>Meganyctiphanes</taxon>
    </lineage>
</organism>
<sequence>MTLKNLGLKGLIKRPLPLYSDNDKISYAESFRYCNSQISSLITDLMTLSPFIKSALAILWKGTLGCCNGYGKSLYNLIVRPKNETVNQDTSSSRDLRLQYILSEYSYSLGLWKVVQRTKQCLDFTVTAHFLHLIGSWFYNGHLPSQPSVWLLNLVTITLMCVLGEYLCMRTEMQNIPVMSSKVADL</sequence>
<name>A0AAV2SAM3_MEGNR</name>
<dbReference type="GO" id="GO:0006895">
    <property type="term" value="P:Golgi to endosome transport"/>
    <property type="evidence" value="ECO:0007669"/>
    <property type="project" value="TreeGrafter"/>
</dbReference>
<evidence type="ECO:0000256" key="1">
    <source>
        <dbReference type="ARBA" id="ARBA00004653"/>
    </source>
</evidence>
<protein>
    <recommendedName>
        <fullName evidence="11">Very-long-chain 3-oxoacyl-CoA synthase</fullName>
    </recommendedName>
</protein>
<proteinExistence type="inferred from homology"/>
<comment type="similarity">
    <text evidence="2">Belongs to the SYS1 family.</text>
</comment>
<dbReference type="GO" id="GO:0043001">
    <property type="term" value="P:Golgi to plasma membrane protein transport"/>
    <property type="evidence" value="ECO:0007669"/>
    <property type="project" value="TreeGrafter"/>
</dbReference>
<evidence type="ECO:0000256" key="7">
    <source>
        <dbReference type="ARBA" id="ARBA00023034"/>
    </source>
</evidence>
<feature type="non-terminal residue" evidence="9">
    <location>
        <position position="186"/>
    </location>
</feature>
<dbReference type="GO" id="GO:0000139">
    <property type="term" value="C:Golgi membrane"/>
    <property type="evidence" value="ECO:0007669"/>
    <property type="project" value="UniProtKB-SubCell"/>
</dbReference>
<dbReference type="AlphaFoldDB" id="A0AAV2SAM3"/>
<evidence type="ECO:0008006" key="11">
    <source>
        <dbReference type="Google" id="ProtNLM"/>
    </source>
</evidence>
<comment type="subcellular location">
    <subcellularLocation>
        <location evidence="1">Golgi apparatus membrane</location>
        <topology evidence="1">Multi-pass membrane protein</topology>
    </subcellularLocation>
</comment>
<evidence type="ECO:0000313" key="9">
    <source>
        <dbReference type="EMBL" id="CAL4173787.1"/>
    </source>
</evidence>
<dbReference type="GO" id="GO:0005802">
    <property type="term" value="C:trans-Golgi network"/>
    <property type="evidence" value="ECO:0007669"/>
    <property type="project" value="TreeGrafter"/>
</dbReference>
<keyword evidence="4" id="KW-0812">Transmembrane</keyword>
<dbReference type="PANTHER" id="PTHR12952">
    <property type="entry name" value="SYS1"/>
    <property type="match status" value="1"/>
</dbReference>
<keyword evidence="5" id="KW-0653">Protein transport</keyword>
<evidence type="ECO:0000256" key="4">
    <source>
        <dbReference type="ARBA" id="ARBA00022692"/>
    </source>
</evidence>
<reference evidence="9 10" key="1">
    <citation type="submission" date="2024-05" db="EMBL/GenBank/DDBJ databases">
        <authorList>
            <person name="Wallberg A."/>
        </authorList>
    </citation>
    <scope>NUCLEOTIDE SEQUENCE [LARGE SCALE GENOMIC DNA]</scope>
</reference>
<keyword evidence="10" id="KW-1185">Reference proteome</keyword>
<gene>
    <name evidence="9" type="ORF">MNOR_LOCUS34432</name>
</gene>
<dbReference type="Pfam" id="PF09801">
    <property type="entry name" value="SYS1"/>
    <property type="match status" value="1"/>
</dbReference>
<keyword evidence="6" id="KW-1133">Transmembrane helix</keyword>
<keyword evidence="8" id="KW-0472">Membrane</keyword>
<evidence type="ECO:0000256" key="3">
    <source>
        <dbReference type="ARBA" id="ARBA00022448"/>
    </source>
</evidence>
<dbReference type="PANTHER" id="PTHR12952:SF0">
    <property type="entry name" value="PROTEIN SYS1 HOMOLOG"/>
    <property type="match status" value="1"/>
</dbReference>
<dbReference type="GO" id="GO:0005829">
    <property type="term" value="C:cytosol"/>
    <property type="evidence" value="ECO:0007669"/>
    <property type="project" value="GOC"/>
</dbReference>
<keyword evidence="7" id="KW-0333">Golgi apparatus</keyword>
<comment type="caution">
    <text evidence="9">The sequence shown here is derived from an EMBL/GenBank/DDBJ whole genome shotgun (WGS) entry which is preliminary data.</text>
</comment>
<keyword evidence="3" id="KW-0813">Transport</keyword>